<dbReference type="Proteomes" id="UP000295043">
    <property type="component" value="Unassembled WGS sequence"/>
</dbReference>
<organism evidence="1 2">
    <name type="scientific">Sinorhizobium americanum</name>
    <dbReference type="NCBI Taxonomy" id="194963"/>
    <lineage>
        <taxon>Bacteria</taxon>
        <taxon>Pseudomonadati</taxon>
        <taxon>Pseudomonadota</taxon>
        <taxon>Alphaproteobacteria</taxon>
        <taxon>Hyphomicrobiales</taxon>
        <taxon>Rhizobiaceae</taxon>
        <taxon>Sinorhizobium/Ensifer group</taxon>
        <taxon>Sinorhizobium</taxon>
    </lineage>
</organism>
<protein>
    <submittedName>
        <fullName evidence="1">Uncharacterized protein</fullName>
    </submittedName>
</protein>
<comment type="caution">
    <text evidence="1">The sequence shown here is derived from an EMBL/GenBank/DDBJ whole genome shotgun (WGS) entry which is preliminary data.</text>
</comment>
<dbReference type="EMBL" id="SLVU01000030">
    <property type="protein sequence ID" value="TCN19439.1"/>
    <property type="molecule type" value="Genomic_DNA"/>
</dbReference>
<sequence>MRKSKFSLFHPAHARGQSLTNRLHVNSARMRRILSKLEKIPNGNINDVRCAAGRLPKR</sequence>
<evidence type="ECO:0000313" key="1">
    <source>
        <dbReference type="EMBL" id="TCN19439.1"/>
    </source>
</evidence>
<proteinExistence type="predicted"/>
<accession>A0A4R2B2J4</accession>
<reference evidence="1 2" key="1">
    <citation type="submission" date="2019-03" db="EMBL/GenBank/DDBJ databases">
        <title>Genomic Encyclopedia of Type Strains, Phase IV (KMG-V): Genome sequencing to study the core and pangenomes of soil and plant-associated prokaryotes.</title>
        <authorList>
            <person name="Whitman W."/>
        </authorList>
    </citation>
    <scope>NUCLEOTIDE SEQUENCE [LARGE SCALE GENOMIC DNA]</scope>
    <source>
        <strain evidence="1 2">23C40</strain>
    </source>
</reference>
<name>A0A4R2B2J4_9HYPH</name>
<dbReference type="AlphaFoldDB" id="A0A4R2B2J4"/>
<evidence type="ECO:0000313" key="2">
    <source>
        <dbReference type="Proteomes" id="UP000295043"/>
    </source>
</evidence>
<gene>
    <name evidence="1" type="ORF">EV184_13046</name>
</gene>